<evidence type="ECO:0000313" key="4">
    <source>
        <dbReference type="EMBL" id="EXV00147.1"/>
    </source>
</evidence>
<proteinExistence type="predicted"/>
<dbReference type="Proteomes" id="UP000030151">
    <property type="component" value="Unassembled WGS sequence"/>
</dbReference>
<feature type="region of interest" description="Disordered" evidence="1">
    <location>
        <begin position="52"/>
        <end position="222"/>
    </location>
</feature>
<dbReference type="PANTHER" id="PTHR23333:SF20">
    <property type="entry name" value="NSFL1 COFACTOR P47"/>
    <property type="match status" value="1"/>
</dbReference>
<evidence type="ECO:0000313" key="5">
    <source>
        <dbReference type="Proteomes" id="UP000030151"/>
    </source>
</evidence>
<dbReference type="SUPFAM" id="SSF46934">
    <property type="entry name" value="UBA-like"/>
    <property type="match status" value="1"/>
</dbReference>
<dbReference type="InterPro" id="IPR001012">
    <property type="entry name" value="UBX_dom"/>
</dbReference>
<dbReference type="InterPro" id="IPR036241">
    <property type="entry name" value="NSFL1C_SEP_dom_sf"/>
</dbReference>
<dbReference type="Pfam" id="PF14555">
    <property type="entry name" value="UBA_4"/>
    <property type="match status" value="1"/>
</dbReference>
<name>A0A0A1UT91_9HYPO</name>
<dbReference type="EMBL" id="JELW01000014">
    <property type="protein sequence ID" value="EXV00147.1"/>
    <property type="molecule type" value="Genomic_DNA"/>
</dbReference>
<feature type="domain" description="SEP" evidence="3">
    <location>
        <begin position="220"/>
        <end position="284"/>
    </location>
</feature>
<sequence length="418" mass="44709">MADNHDTPNREKLMQDFANMCNCSPEQATQYLDANQWDLMAACNSFFQDDDEARMQSGSGDSRPESAYSGPRTLDGRPAPAAASSSRGGPQTTSQPKRKGIATLGSLGSGAHAHEDDGDDDDDYEDDDDEGRGNLFAGGEKSGLAVQDPHQEGSQRKIISDILAKAAKANASRPDQSVDEPGPSGPSRFRGAGVTLGGEGVESRRIPDPLGAAPTSSAEPEERILHIWQNGFSIDDGELRRFDDPANQADLQMIKSGRAPLHLMNVQHDQRVDVKLHRHETPYKPPPKKYRPFSGTGQRLGSPVPGVGAPAPPAASTTTAPASSASASANPEPSIDSSQPTILIRIQMPDGTRLPARFNTTNTVGDVYGFVQGASPETRTRSWVLATTFPNKEHTDKDLVLGDMAEFKKGGTAVVKWT</sequence>
<evidence type="ECO:0000259" key="3">
    <source>
        <dbReference type="PROSITE" id="PS51399"/>
    </source>
</evidence>
<dbReference type="GO" id="GO:0005829">
    <property type="term" value="C:cytosol"/>
    <property type="evidence" value="ECO:0007669"/>
    <property type="project" value="TreeGrafter"/>
</dbReference>
<comment type="caution">
    <text evidence="4">The sequence shown here is derived from an EMBL/GenBank/DDBJ whole genome shotgun (WGS) entry which is preliminary data.</text>
</comment>
<dbReference type="GO" id="GO:0000045">
    <property type="term" value="P:autophagosome assembly"/>
    <property type="evidence" value="ECO:0007669"/>
    <property type="project" value="TreeGrafter"/>
</dbReference>
<feature type="compositionally biased region" description="Low complexity" evidence="1">
    <location>
        <begin position="301"/>
        <end position="329"/>
    </location>
</feature>
<dbReference type="SUPFAM" id="SSF54236">
    <property type="entry name" value="Ubiquitin-like"/>
    <property type="match status" value="1"/>
</dbReference>
<dbReference type="PANTHER" id="PTHR23333">
    <property type="entry name" value="UBX DOMAIN CONTAINING PROTEIN"/>
    <property type="match status" value="1"/>
</dbReference>
<dbReference type="SMART" id="SM00166">
    <property type="entry name" value="UBX"/>
    <property type="match status" value="1"/>
</dbReference>
<dbReference type="GO" id="GO:0043130">
    <property type="term" value="F:ubiquitin binding"/>
    <property type="evidence" value="ECO:0007669"/>
    <property type="project" value="TreeGrafter"/>
</dbReference>
<evidence type="ECO:0000259" key="2">
    <source>
        <dbReference type="PROSITE" id="PS50033"/>
    </source>
</evidence>
<dbReference type="InterPro" id="IPR012989">
    <property type="entry name" value="SEP_domain"/>
</dbReference>
<dbReference type="Gene3D" id="1.10.8.10">
    <property type="entry name" value="DNA helicase RuvA subunit, C-terminal domain"/>
    <property type="match status" value="1"/>
</dbReference>
<feature type="compositionally biased region" description="Acidic residues" evidence="1">
    <location>
        <begin position="116"/>
        <end position="130"/>
    </location>
</feature>
<dbReference type="HOGENOM" id="CLU_029402_4_1_1"/>
<dbReference type="GO" id="GO:0005634">
    <property type="term" value="C:nucleus"/>
    <property type="evidence" value="ECO:0007669"/>
    <property type="project" value="TreeGrafter"/>
</dbReference>
<protein>
    <submittedName>
        <fullName evidence="4">SEP domain protein</fullName>
    </submittedName>
</protein>
<organism evidence="4 5">
    <name type="scientific">Metarhizium robertsii</name>
    <dbReference type="NCBI Taxonomy" id="568076"/>
    <lineage>
        <taxon>Eukaryota</taxon>
        <taxon>Fungi</taxon>
        <taxon>Dikarya</taxon>
        <taxon>Ascomycota</taxon>
        <taxon>Pezizomycotina</taxon>
        <taxon>Sordariomycetes</taxon>
        <taxon>Hypocreomycetidae</taxon>
        <taxon>Hypocreales</taxon>
        <taxon>Clavicipitaceae</taxon>
        <taxon>Metarhizium</taxon>
    </lineage>
</organism>
<evidence type="ECO:0000256" key="1">
    <source>
        <dbReference type="SAM" id="MobiDB-lite"/>
    </source>
</evidence>
<reference evidence="4 5" key="1">
    <citation type="submission" date="2014-02" db="EMBL/GenBank/DDBJ databases">
        <title>The genome sequence of the entomopathogenic fungus Metarhizium robertsii ARSEF 2575.</title>
        <authorList>
            <person name="Giuliano Garisto Donzelli B."/>
            <person name="Roe B.A."/>
            <person name="Macmil S.L."/>
            <person name="Krasnoff S.B."/>
            <person name="Gibson D.M."/>
        </authorList>
    </citation>
    <scope>NUCLEOTIDE SEQUENCE [LARGE SCALE GENOMIC DNA]</scope>
    <source>
        <strain evidence="4 5">ARSEF 2575</strain>
    </source>
</reference>
<dbReference type="Pfam" id="PF08059">
    <property type="entry name" value="SEP"/>
    <property type="match status" value="1"/>
</dbReference>
<gene>
    <name evidence="4" type="ORF">X797_006594</name>
</gene>
<dbReference type="GO" id="GO:0007030">
    <property type="term" value="P:Golgi organization"/>
    <property type="evidence" value="ECO:0007669"/>
    <property type="project" value="TreeGrafter"/>
</dbReference>
<feature type="domain" description="UBX" evidence="2">
    <location>
        <begin position="337"/>
        <end position="399"/>
    </location>
</feature>
<dbReference type="InterPro" id="IPR009060">
    <property type="entry name" value="UBA-like_sf"/>
</dbReference>
<dbReference type="InterPro" id="IPR029071">
    <property type="entry name" value="Ubiquitin-like_domsf"/>
</dbReference>
<feature type="region of interest" description="Disordered" evidence="1">
    <location>
        <begin position="279"/>
        <end position="339"/>
    </location>
</feature>
<feature type="compositionally biased region" description="Basic and acidic residues" evidence="1">
    <location>
        <begin position="149"/>
        <end position="159"/>
    </location>
</feature>
<dbReference type="PROSITE" id="PS51399">
    <property type="entry name" value="SEP"/>
    <property type="match status" value="1"/>
</dbReference>
<feature type="compositionally biased region" description="Low complexity" evidence="1">
    <location>
        <begin position="76"/>
        <end position="90"/>
    </location>
</feature>
<dbReference type="SMART" id="SM00553">
    <property type="entry name" value="SEP"/>
    <property type="match status" value="1"/>
</dbReference>
<dbReference type="FunFam" id="3.30.420.210:FF:000002">
    <property type="entry name" value="UBX domain-containing protein 1"/>
    <property type="match status" value="1"/>
</dbReference>
<dbReference type="SUPFAM" id="SSF102848">
    <property type="entry name" value="NSFL1 (p97 ATPase) cofactor p47, SEP domain"/>
    <property type="match status" value="1"/>
</dbReference>
<dbReference type="AlphaFoldDB" id="A0A0A1UT91"/>
<dbReference type="eggNOG" id="KOG2086">
    <property type="taxonomic scope" value="Eukaryota"/>
</dbReference>
<dbReference type="Gene3D" id="3.30.420.210">
    <property type="entry name" value="SEP domain"/>
    <property type="match status" value="1"/>
</dbReference>
<accession>A0A0A1UT91</accession>
<dbReference type="GO" id="GO:0043161">
    <property type="term" value="P:proteasome-mediated ubiquitin-dependent protein catabolic process"/>
    <property type="evidence" value="ECO:0007669"/>
    <property type="project" value="TreeGrafter"/>
</dbReference>
<dbReference type="PROSITE" id="PS50033">
    <property type="entry name" value="UBX"/>
    <property type="match status" value="1"/>
</dbReference>
<dbReference type="OrthoDB" id="25887at2759"/>
<dbReference type="Gene3D" id="3.10.20.90">
    <property type="entry name" value="Phosphatidylinositol 3-kinase Catalytic Subunit, Chain A, domain 1"/>
    <property type="match status" value="1"/>
</dbReference>
<dbReference type="Pfam" id="PF00789">
    <property type="entry name" value="UBX"/>
    <property type="match status" value="1"/>
</dbReference>
<dbReference type="GO" id="GO:0061025">
    <property type="term" value="P:membrane fusion"/>
    <property type="evidence" value="ECO:0007669"/>
    <property type="project" value="TreeGrafter"/>
</dbReference>
<dbReference type="GO" id="GO:0031468">
    <property type="term" value="P:nuclear membrane reassembly"/>
    <property type="evidence" value="ECO:0007669"/>
    <property type="project" value="TreeGrafter"/>
</dbReference>